<proteinExistence type="predicted"/>
<dbReference type="InterPro" id="IPR029063">
    <property type="entry name" value="SAM-dependent_MTases_sf"/>
</dbReference>
<name>A0ABV7SJC3_9ACTN</name>
<sequence length="182" mass="18985">MPNTTSPLHLDPGPAPPSEEAVVGTLLRQLVLAIGPLNVLQVGCPDPSAVVALASALSENRQGRLVCCEPETARARAAAAAIEEARLGRYAEVRVGSPERVLPGVSSPVDLLLLGGEPESYLPLVTLLEPRMLPGAVIVAEGVRRFAKQCGQFLAHLRLPGSGYVSMPLPFGAGLELAVCAR</sequence>
<comment type="caution">
    <text evidence="1">The sequence shown here is derived from an EMBL/GenBank/DDBJ whole genome shotgun (WGS) entry which is preliminary data.</text>
</comment>
<dbReference type="Pfam" id="PF13578">
    <property type="entry name" value="Methyltransf_24"/>
    <property type="match status" value="1"/>
</dbReference>
<dbReference type="EMBL" id="JBHRWR010000017">
    <property type="protein sequence ID" value="MFC3576004.1"/>
    <property type="molecule type" value="Genomic_DNA"/>
</dbReference>
<dbReference type="GO" id="GO:0008168">
    <property type="term" value="F:methyltransferase activity"/>
    <property type="evidence" value="ECO:0007669"/>
    <property type="project" value="UniProtKB-KW"/>
</dbReference>
<dbReference type="RefSeq" id="WP_310775121.1">
    <property type="nucleotide sequence ID" value="NZ_JBHRWR010000017.1"/>
</dbReference>
<accession>A0ABV7SJC3</accession>
<dbReference type="PANTHER" id="PTHR43167">
    <property type="entry name" value="PUTATIVE (AFU_ORTHOLOGUE AFUA_6G01830)-RELATED"/>
    <property type="match status" value="1"/>
</dbReference>
<keyword evidence="1" id="KW-0489">Methyltransferase</keyword>
<organism evidence="1 2">
    <name type="scientific">Streptomyces yaanensis</name>
    <dbReference type="NCBI Taxonomy" id="1142239"/>
    <lineage>
        <taxon>Bacteria</taxon>
        <taxon>Bacillati</taxon>
        <taxon>Actinomycetota</taxon>
        <taxon>Actinomycetes</taxon>
        <taxon>Kitasatosporales</taxon>
        <taxon>Streptomycetaceae</taxon>
        <taxon>Streptomyces</taxon>
    </lineage>
</organism>
<protein>
    <submittedName>
        <fullName evidence="1">O-methyltransferase</fullName>
        <ecNumber evidence="1">2.1.1.-</ecNumber>
    </submittedName>
</protein>
<evidence type="ECO:0000313" key="1">
    <source>
        <dbReference type="EMBL" id="MFC3576004.1"/>
    </source>
</evidence>
<dbReference type="Proteomes" id="UP001595701">
    <property type="component" value="Unassembled WGS sequence"/>
</dbReference>
<dbReference type="SUPFAM" id="SSF53335">
    <property type="entry name" value="S-adenosyl-L-methionine-dependent methyltransferases"/>
    <property type="match status" value="1"/>
</dbReference>
<gene>
    <name evidence="1" type="ORF">ACFOZ0_22505</name>
</gene>
<dbReference type="EC" id="2.1.1.-" evidence="1"/>
<dbReference type="PANTHER" id="PTHR43167:SF1">
    <property type="entry name" value="PUTATIVE (AFU_ORTHOLOGUE AFUA_6G01830)-RELATED"/>
    <property type="match status" value="1"/>
</dbReference>
<keyword evidence="2" id="KW-1185">Reference proteome</keyword>
<keyword evidence="1" id="KW-0808">Transferase</keyword>
<dbReference type="GO" id="GO:0032259">
    <property type="term" value="P:methylation"/>
    <property type="evidence" value="ECO:0007669"/>
    <property type="project" value="UniProtKB-KW"/>
</dbReference>
<dbReference type="Gene3D" id="3.40.50.150">
    <property type="entry name" value="Vaccinia Virus protein VP39"/>
    <property type="match status" value="1"/>
</dbReference>
<evidence type="ECO:0000313" key="2">
    <source>
        <dbReference type="Proteomes" id="UP001595701"/>
    </source>
</evidence>
<reference evidence="2" key="1">
    <citation type="journal article" date="2019" name="Int. J. Syst. Evol. Microbiol.">
        <title>The Global Catalogue of Microorganisms (GCM) 10K type strain sequencing project: providing services to taxonomists for standard genome sequencing and annotation.</title>
        <authorList>
            <consortium name="The Broad Institute Genomics Platform"/>
            <consortium name="The Broad Institute Genome Sequencing Center for Infectious Disease"/>
            <person name="Wu L."/>
            <person name="Ma J."/>
        </authorList>
    </citation>
    <scope>NUCLEOTIDE SEQUENCE [LARGE SCALE GENOMIC DNA]</scope>
    <source>
        <strain evidence="2">CGMCC 4.7035</strain>
    </source>
</reference>